<reference evidence="3 4" key="1">
    <citation type="journal article" date="2024" name="Nat. Commun.">
        <title>Phylogenomics reveals the evolutionary origins of lichenization in chlorophyte algae.</title>
        <authorList>
            <person name="Puginier C."/>
            <person name="Libourel C."/>
            <person name="Otte J."/>
            <person name="Skaloud P."/>
            <person name="Haon M."/>
            <person name="Grisel S."/>
            <person name="Petersen M."/>
            <person name="Berrin J.G."/>
            <person name="Delaux P.M."/>
            <person name="Dal Grande F."/>
            <person name="Keller J."/>
        </authorList>
    </citation>
    <scope>NUCLEOTIDE SEQUENCE [LARGE SCALE GENOMIC DNA]</scope>
    <source>
        <strain evidence="3 4">SAG 2043</strain>
    </source>
</reference>
<organism evidence="3 4">
    <name type="scientific">[Myrmecia] bisecta</name>
    <dbReference type="NCBI Taxonomy" id="41462"/>
    <lineage>
        <taxon>Eukaryota</taxon>
        <taxon>Viridiplantae</taxon>
        <taxon>Chlorophyta</taxon>
        <taxon>core chlorophytes</taxon>
        <taxon>Trebouxiophyceae</taxon>
        <taxon>Trebouxiales</taxon>
        <taxon>Trebouxiaceae</taxon>
        <taxon>Myrmecia</taxon>
    </lineage>
</organism>
<dbReference type="AlphaFoldDB" id="A0AAW1QPN4"/>
<evidence type="ECO:0000256" key="1">
    <source>
        <dbReference type="SAM" id="MobiDB-lite"/>
    </source>
</evidence>
<feature type="compositionally biased region" description="Basic residues" evidence="1">
    <location>
        <begin position="299"/>
        <end position="308"/>
    </location>
</feature>
<evidence type="ECO:0000256" key="2">
    <source>
        <dbReference type="SAM" id="Phobius"/>
    </source>
</evidence>
<feature type="transmembrane region" description="Helical" evidence="2">
    <location>
        <begin position="220"/>
        <end position="242"/>
    </location>
</feature>
<comment type="caution">
    <text evidence="3">The sequence shown here is derived from an EMBL/GenBank/DDBJ whole genome shotgun (WGS) entry which is preliminary data.</text>
</comment>
<keyword evidence="4" id="KW-1185">Reference proteome</keyword>
<keyword evidence="2" id="KW-0472">Membrane</keyword>
<proteinExistence type="predicted"/>
<protein>
    <submittedName>
        <fullName evidence="3">Uncharacterized protein</fullName>
    </submittedName>
</protein>
<dbReference type="EMBL" id="JALJOR010000002">
    <property type="protein sequence ID" value="KAK9823198.1"/>
    <property type="molecule type" value="Genomic_DNA"/>
</dbReference>
<sequence length="308" mass="33886">MRAKSDALKELIRAAVERGLALGQLTGDPAQISAAVQTTLRSMSTTIRPPARPLTSTHFTFEAASRMGKVLGDVVLTCPDHDDQCYVAGEELSVVLDDASKTFGPGGFSFQKDGKTFRATPRADVPGGTYEWKPAAPAAVTTSVPNEIHEFKEEIKNEFKSDLQEFSQKIDKKLSEMAARRVKMLGSMEAGTSQPLEELANKAASDDFLQKAKQREDRSLTWVSITVTLLLVIMINAIWPVIQACKGHGVPWEAVVTGILTSLVTAILNPQGIKYFKQLFKKEQAPELHRAPAVDLREKKKPKQKKKK</sequence>
<dbReference type="Proteomes" id="UP001489004">
    <property type="component" value="Unassembled WGS sequence"/>
</dbReference>
<feature type="transmembrane region" description="Helical" evidence="2">
    <location>
        <begin position="254"/>
        <end position="273"/>
    </location>
</feature>
<gene>
    <name evidence="3" type="ORF">WJX72_001028</name>
</gene>
<name>A0AAW1QPN4_9CHLO</name>
<accession>A0AAW1QPN4</accession>
<evidence type="ECO:0000313" key="3">
    <source>
        <dbReference type="EMBL" id="KAK9823198.1"/>
    </source>
</evidence>
<keyword evidence="2" id="KW-1133">Transmembrane helix</keyword>
<keyword evidence="2" id="KW-0812">Transmembrane</keyword>
<feature type="region of interest" description="Disordered" evidence="1">
    <location>
        <begin position="288"/>
        <end position="308"/>
    </location>
</feature>
<evidence type="ECO:0000313" key="4">
    <source>
        <dbReference type="Proteomes" id="UP001489004"/>
    </source>
</evidence>
<feature type="compositionally biased region" description="Basic and acidic residues" evidence="1">
    <location>
        <begin position="288"/>
        <end position="298"/>
    </location>
</feature>